<organism evidence="3 4">
    <name type="scientific">Isoptericola jiangsuensis</name>
    <dbReference type="NCBI Taxonomy" id="548579"/>
    <lineage>
        <taxon>Bacteria</taxon>
        <taxon>Bacillati</taxon>
        <taxon>Actinomycetota</taxon>
        <taxon>Actinomycetes</taxon>
        <taxon>Micrococcales</taxon>
        <taxon>Promicromonosporaceae</taxon>
        <taxon>Isoptericola</taxon>
    </lineage>
</organism>
<name>A0A2A9EWV3_9MICO</name>
<dbReference type="Pfam" id="PF01471">
    <property type="entry name" value="PG_binding_1"/>
    <property type="match status" value="1"/>
</dbReference>
<evidence type="ECO:0000259" key="2">
    <source>
        <dbReference type="Pfam" id="PF01471"/>
    </source>
</evidence>
<dbReference type="RefSeq" id="WP_098463720.1">
    <property type="nucleotide sequence ID" value="NZ_PDJJ01000001.1"/>
</dbReference>
<evidence type="ECO:0000256" key="1">
    <source>
        <dbReference type="SAM" id="MobiDB-lite"/>
    </source>
</evidence>
<proteinExistence type="predicted"/>
<feature type="domain" description="Peptidoglycan binding-like" evidence="2">
    <location>
        <begin position="93"/>
        <end position="155"/>
    </location>
</feature>
<reference evidence="3 4" key="1">
    <citation type="submission" date="2017-10" db="EMBL/GenBank/DDBJ databases">
        <title>Sequencing the genomes of 1000 actinobacteria strains.</title>
        <authorList>
            <person name="Klenk H.-P."/>
        </authorList>
    </citation>
    <scope>NUCLEOTIDE SEQUENCE [LARGE SCALE GENOMIC DNA]</scope>
    <source>
        <strain evidence="3 4">DSM 21863</strain>
    </source>
</reference>
<evidence type="ECO:0000313" key="3">
    <source>
        <dbReference type="EMBL" id="PFG43348.1"/>
    </source>
</evidence>
<dbReference type="OrthoDB" id="9815541at2"/>
<comment type="caution">
    <text evidence="3">The sequence shown here is derived from an EMBL/GenBank/DDBJ whole genome shotgun (WGS) entry which is preliminary data.</text>
</comment>
<dbReference type="Gene3D" id="1.10.101.10">
    <property type="entry name" value="PGBD-like superfamily/PGBD"/>
    <property type="match status" value="1"/>
</dbReference>
<dbReference type="Proteomes" id="UP000224130">
    <property type="component" value="Unassembled WGS sequence"/>
</dbReference>
<gene>
    <name evidence="3" type="ORF">ATJ88_2033</name>
</gene>
<keyword evidence="4" id="KW-1185">Reference proteome</keyword>
<feature type="region of interest" description="Disordered" evidence="1">
    <location>
        <begin position="1"/>
        <end position="25"/>
    </location>
</feature>
<evidence type="ECO:0000313" key="4">
    <source>
        <dbReference type="Proteomes" id="UP000224130"/>
    </source>
</evidence>
<sequence>MHRRHQNRSVPVGAPTFFDPRPGGSPASHAALDNCHGKMVTTHASTNRIGIDTVALWESFGDDYLGWTSRLHGVALPVGRVMPTVRQDSRNVTVKVLKQRMAAHGFAPTGRSASWKRGDGSKLFGKELDDLVRAFQKESDQEIEGVAGDDTWTALMKG</sequence>
<dbReference type="InterPro" id="IPR002477">
    <property type="entry name" value="Peptidoglycan-bd-like"/>
</dbReference>
<dbReference type="InterPro" id="IPR036365">
    <property type="entry name" value="PGBD-like_sf"/>
</dbReference>
<accession>A0A2A9EWV3</accession>
<dbReference type="InterPro" id="IPR036366">
    <property type="entry name" value="PGBDSf"/>
</dbReference>
<dbReference type="EMBL" id="PDJJ01000001">
    <property type="protein sequence ID" value="PFG43348.1"/>
    <property type="molecule type" value="Genomic_DNA"/>
</dbReference>
<dbReference type="AlphaFoldDB" id="A0A2A9EWV3"/>
<dbReference type="SUPFAM" id="SSF47090">
    <property type="entry name" value="PGBD-like"/>
    <property type="match status" value="1"/>
</dbReference>
<protein>
    <submittedName>
        <fullName evidence="3">Putative peptidoglycan binding domain-containing protein</fullName>
    </submittedName>
</protein>